<evidence type="ECO:0000256" key="6">
    <source>
        <dbReference type="PIRSR" id="PIRSR634603-3"/>
    </source>
</evidence>
<dbReference type="SFLD" id="SFLDF00009">
    <property type="entry name" value="o-succinylbenzoate_synthase"/>
    <property type="match status" value="1"/>
</dbReference>
<dbReference type="InterPro" id="IPR034603">
    <property type="entry name" value="Dipeptide_epimerase"/>
</dbReference>
<dbReference type="InterPro" id="IPR013342">
    <property type="entry name" value="Mandelate_racemase_C"/>
</dbReference>
<organism evidence="9 10">
    <name type="scientific">Paremcibacter congregatus</name>
    <dbReference type="NCBI Taxonomy" id="2043170"/>
    <lineage>
        <taxon>Bacteria</taxon>
        <taxon>Pseudomonadati</taxon>
        <taxon>Pseudomonadota</taxon>
        <taxon>Alphaproteobacteria</taxon>
        <taxon>Emcibacterales</taxon>
        <taxon>Emcibacteraceae</taxon>
        <taxon>Paremcibacter</taxon>
    </lineage>
</organism>
<evidence type="ECO:0000256" key="1">
    <source>
        <dbReference type="ARBA" id="ARBA00008031"/>
    </source>
</evidence>
<feature type="binding site" evidence="6">
    <location>
        <position position="216"/>
    </location>
    <ligand>
        <name>Mg(2+)</name>
        <dbReference type="ChEBI" id="CHEBI:18420"/>
    </ligand>
</feature>
<dbReference type="InterPro" id="IPR013341">
    <property type="entry name" value="Mandelate_racemase_N_dom"/>
</dbReference>
<dbReference type="Gene3D" id="3.20.20.120">
    <property type="entry name" value="Enolase-like C-terminal domain"/>
    <property type="match status" value="1"/>
</dbReference>
<comment type="caution">
    <text evidence="9">The sequence shown here is derived from an EMBL/GenBank/DDBJ whole genome shotgun (WGS) entry which is preliminary data.</text>
</comment>
<comment type="cofactor">
    <cofactor evidence="6 7">
        <name>Mg(2+)</name>
        <dbReference type="ChEBI" id="CHEBI:18420"/>
    </cofactor>
    <text evidence="6 7">Binds 1 Mg(2+) ion per subunit.</text>
</comment>
<feature type="binding site" evidence="6">
    <location>
        <position position="241"/>
    </location>
    <ligand>
        <name>Mg(2+)</name>
        <dbReference type="ChEBI" id="CHEBI:18420"/>
    </ligand>
</feature>
<dbReference type="PANTHER" id="PTHR48073">
    <property type="entry name" value="O-SUCCINYLBENZOATE SYNTHASE-RELATED"/>
    <property type="match status" value="1"/>
</dbReference>
<evidence type="ECO:0000256" key="4">
    <source>
        <dbReference type="ARBA" id="ARBA00023235"/>
    </source>
</evidence>
<feature type="binding site" evidence="6">
    <location>
        <position position="190"/>
    </location>
    <ligand>
        <name>Mg(2+)</name>
        <dbReference type="ChEBI" id="CHEBI:18420"/>
    </ligand>
</feature>
<evidence type="ECO:0000256" key="3">
    <source>
        <dbReference type="ARBA" id="ARBA00022842"/>
    </source>
</evidence>
<dbReference type="InterPro" id="IPR036849">
    <property type="entry name" value="Enolase-like_C_sf"/>
</dbReference>
<evidence type="ECO:0000259" key="8">
    <source>
        <dbReference type="SMART" id="SM00922"/>
    </source>
</evidence>
<dbReference type="Pfam" id="PF02746">
    <property type="entry name" value="MR_MLE_N"/>
    <property type="match status" value="1"/>
</dbReference>
<dbReference type="RefSeq" id="WP_099473059.1">
    <property type="nucleotide sequence ID" value="NZ_CP041025.1"/>
</dbReference>
<keyword evidence="10" id="KW-1185">Reference proteome</keyword>
<dbReference type="Pfam" id="PF13378">
    <property type="entry name" value="MR_MLE_C"/>
    <property type="match status" value="1"/>
</dbReference>
<sequence length="369" mass="39735">MKIDHIEIGKLQIPFTQPLKVAIGEIDSADNVIIKIVTESGLCGWGEASPTPYITGDSPETNFETAQLFARLLKGKDALAIDARMVELNAFTVGEPSIRSAFDMALYDIAAKAANMPLYRFLGGERREIRTDLTIGQQATVEETVAQAQAILDAGFDAIKMKVGRPGLEDVAHVKAVRDLVGPDIAIKIDSNQGWDYPTAVANIRAMQPLGLQYSEQPLKAWDHDGFVRLREKVGLPICADESVFTDKDALKLIKLGAADYLNIKLGKAGGIHTGLKINAIAESAGAKCMIGCFGESRLGLSAAAHLAMARPNIVFLDLDSAYHFKSDPVIGGVVFDTKVGGLLHLPDTPGHGAEIKESYLDEKTKIVI</sequence>
<protein>
    <recommendedName>
        <fullName evidence="7">Dipeptide epimerase</fullName>
        <ecNumber evidence="7">5.1.1.-</ecNumber>
    </recommendedName>
</protein>
<accession>A0A2G4YR10</accession>
<dbReference type="OrthoDB" id="9802699at2"/>
<dbReference type="EC" id="5.1.1.-" evidence="7"/>
<dbReference type="GO" id="GO:0006518">
    <property type="term" value="P:peptide metabolic process"/>
    <property type="evidence" value="ECO:0007669"/>
    <property type="project" value="UniProtKB-ARBA"/>
</dbReference>
<dbReference type="GO" id="GO:0046872">
    <property type="term" value="F:metal ion binding"/>
    <property type="evidence" value="ECO:0007669"/>
    <property type="project" value="UniProtKB-KW"/>
</dbReference>
<feature type="active site" description="Proton acceptor; specific for (R)-substrate epimerization" evidence="5">
    <location>
        <position position="162"/>
    </location>
</feature>
<dbReference type="InParanoid" id="A0A2G4YR10"/>
<dbReference type="EMBL" id="PDEM01000023">
    <property type="protein sequence ID" value="PHZ84748.1"/>
    <property type="molecule type" value="Genomic_DNA"/>
</dbReference>
<keyword evidence="2 6" id="KW-0479">Metal-binding</keyword>
<evidence type="ECO:0000256" key="5">
    <source>
        <dbReference type="PIRSR" id="PIRSR634603-1"/>
    </source>
</evidence>
<dbReference type="SUPFAM" id="SSF54826">
    <property type="entry name" value="Enolase N-terminal domain-like"/>
    <property type="match status" value="1"/>
</dbReference>
<dbReference type="SFLD" id="SFLDS00001">
    <property type="entry name" value="Enolase"/>
    <property type="match status" value="1"/>
</dbReference>
<dbReference type="GO" id="GO:0016855">
    <property type="term" value="F:racemase and epimerase activity, acting on amino acids and derivatives"/>
    <property type="evidence" value="ECO:0007669"/>
    <property type="project" value="UniProtKB-UniRule"/>
</dbReference>
<name>A0A2G4YR10_9PROT</name>
<evidence type="ECO:0000313" key="10">
    <source>
        <dbReference type="Proteomes" id="UP000229730"/>
    </source>
</evidence>
<reference evidence="9 10" key="1">
    <citation type="submission" date="2017-10" db="EMBL/GenBank/DDBJ databases">
        <title>Frigbacter circumglobatus gen. nov. sp. nov., isolated from sediment cultured in situ.</title>
        <authorList>
            <person name="Zhao Z."/>
        </authorList>
    </citation>
    <scope>NUCLEOTIDE SEQUENCE [LARGE SCALE GENOMIC DNA]</scope>
    <source>
        <strain evidence="9 10">ZYL</strain>
    </source>
</reference>
<evidence type="ECO:0000256" key="2">
    <source>
        <dbReference type="ARBA" id="ARBA00022723"/>
    </source>
</evidence>
<evidence type="ECO:0000256" key="7">
    <source>
        <dbReference type="RuleBase" id="RU366006"/>
    </source>
</evidence>
<proteinExistence type="inferred from homology"/>
<keyword evidence="4 7" id="KW-0413">Isomerase</keyword>
<feature type="domain" description="Mandelate racemase/muconate lactonizing enzyme C-terminal" evidence="8">
    <location>
        <begin position="141"/>
        <end position="237"/>
    </location>
</feature>
<dbReference type="FunFam" id="3.30.390.10:FF:000009">
    <property type="entry name" value="Hydrophobic dipeptide epimerase"/>
    <property type="match status" value="1"/>
</dbReference>
<dbReference type="InterPro" id="IPR029065">
    <property type="entry name" value="Enolase_C-like"/>
</dbReference>
<dbReference type="Gene3D" id="3.30.390.10">
    <property type="entry name" value="Enolase-like, N-terminal domain"/>
    <property type="match status" value="1"/>
</dbReference>
<dbReference type="Proteomes" id="UP000229730">
    <property type="component" value="Unassembled WGS sequence"/>
</dbReference>
<dbReference type="InterPro" id="IPR029017">
    <property type="entry name" value="Enolase-like_N"/>
</dbReference>
<comment type="similarity">
    <text evidence="1 7">Belongs to the mandelate racemase/muconate lactonizing enzyme family.</text>
</comment>
<feature type="active site" description="Proton acceptor; specific for (S)-substrate epimerization" evidence="5">
    <location>
        <position position="265"/>
    </location>
</feature>
<dbReference type="SFLD" id="SFLDG00180">
    <property type="entry name" value="muconate_cycloisomerase"/>
    <property type="match status" value="1"/>
</dbReference>
<evidence type="ECO:0000313" key="9">
    <source>
        <dbReference type="EMBL" id="PHZ84748.1"/>
    </source>
</evidence>
<dbReference type="SMART" id="SM00922">
    <property type="entry name" value="MR_MLE"/>
    <property type="match status" value="1"/>
</dbReference>
<gene>
    <name evidence="9" type="ORF">CRD36_10710</name>
</gene>
<dbReference type="CDD" id="cd03319">
    <property type="entry name" value="L-Ala-DL-Glu_epimerase"/>
    <property type="match status" value="1"/>
</dbReference>
<dbReference type="SUPFAM" id="SSF51604">
    <property type="entry name" value="Enolase C-terminal domain-like"/>
    <property type="match status" value="1"/>
</dbReference>
<dbReference type="PANTHER" id="PTHR48073:SF2">
    <property type="entry name" value="O-SUCCINYLBENZOATE SYNTHASE"/>
    <property type="match status" value="1"/>
</dbReference>
<keyword evidence="3 6" id="KW-0460">Magnesium</keyword>
<dbReference type="AlphaFoldDB" id="A0A2G4YR10"/>